<dbReference type="InterPro" id="IPR036890">
    <property type="entry name" value="HATPase_C_sf"/>
</dbReference>
<evidence type="ECO:0000256" key="6">
    <source>
        <dbReference type="ARBA" id="ARBA00022777"/>
    </source>
</evidence>
<dbReference type="Proteomes" id="UP000320813">
    <property type="component" value="Unassembled WGS sequence"/>
</dbReference>
<accession>A0A519BCN5</accession>
<dbReference type="InterPro" id="IPR005467">
    <property type="entry name" value="His_kinase_dom"/>
</dbReference>
<evidence type="ECO:0000313" key="11">
    <source>
        <dbReference type="EMBL" id="RZD15045.1"/>
    </source>
</evidence>
<evidence type="ECO:0000259" key="10">
    <source>
        <dbReference type="PROSITE" id="PS50112"/>
    </source>
</evidence>
<evidence type="ECO:0000256" key="1">
    <source>
        <dbReference type="ARBA" id="ARBA00000085"/>
    </source>
</evidence>
<keyword evidence="5" id="KW-0547">Nucleotide-binding</keyword>
<keyword evidence="3" id="KW-0597">Phosphoprotein</keyword>
<dbReference type="InterPro" id="IPR036097">
    <property type="entry name" value="HisK_dim/P_sf"/>
</dbReference>
<protein>
    <recommendedName>
        <fullName evidence="2">histidine kinase</fullName>
        <ecNumber evidence="2">2.7.13.3</ecNumber>
    </recommendedName>
</protein>
<dbReference type="PROSITE" id="PS50112">
    <property type="entry name" value="PAS"/>
    <property type="match status" value="1"/>
</dbReference>
<dbReference type="SUPFAM" id="SSF55874">
    <property type="entry name" value="ATPase domain of HSP90 chaperone/DNA topoisomerase II/histidine kinase"/>
    <property type="match status" value="1"/>
</dbReference>
<keyword evidence="7" id="KW-0067">ATP-binding</keyword>
<comment type="catalytic activity">
    <reaction evidence="1">
        <text>ATP + protein L-histidine = ADP + protein N-phospho-L-histidine.</text>
        <dbReference type="EC" id="2.7.13.3"/>
    </reaction>
</comment>
<dbReference type="CDD" id="cd00130">
    <property type="entry name" value="PAS"/>
    <property type="match status" value="1"/>
</dbReference>
<dbReference type="Pfam" id="PF02518">
    <property type="entry name" value="HATPase_c"/>
    <property type="match status" value="1"/>
</dbReference>
<evidence type="ECO:0000256" key="5">
    <source>
        <dbReference type="ARBA" id="ARBA00022741"/>
    </source>
</evidence>
<keyword evidence="4" id="KW-0808">Transferase</keyword>
<dbReference type="Gene3D" id="1.10.287.130">
    <property type="match status" value="1"/>
</dbReference>
<evidence type="ECO:0000256" key="7">
    <source>
        <dbReference type="ARBA" id="ARBA00022840"/>
    </source>
</evidence>
<feature type="domain" description="PAS" evidence="10">
    <location>
        <begin position="20"/>
        <end position="87"/>
    </location>
</feature>
<keyword evidence="6" id="KW-0418">Kinase</keyword>
<dbReference type="InterPro" id="IPR004358">
    <property type="entry name" value="Sig_transdc_His_kin-like_C"/>
</dbReference>
<gene>
    <name evidence="11" type="ORF">EVJ47_01870</name>
</gene>
<proteinExistence type="predicted"/>
<dbReference type="PRINTS" id="PR00344">
    <property type="entry name" value="BCTRLSENSOR"/>
</dbReference>
<dbReference type="PANTHER" id="PTHR43065">
    <property type="entry name" value="SENSOR HISTIDINE KINASE"/>
    <property type="match status" value="1"/>
</dbReference>
<sequence length="390" mass="43224">MGLFMENREKQVLAFSSDDILDNINDGVIVIDENYKIVYANRRFLNDAGLPVSDVIGGYCYKISHFRDEPCDPLLESCSVEEVIKKGKTVKVIHGHYGSEKKEIAVEINSSPLYDNSTGKRYAVEVLRCLGSGSDAQLKFNLSQRLSEVGLLAEGVAHEINNPLNNILASVDMMRMCIGNNEPIQSNLPGGFKEGSCDIKKYFELIRTEIERCKDITKKLLLLSRPVSVKADIVNVNKSVDESLSLLSFLANKKNVMIKKNFARHPPLISFSEAGLRQVVLNIGLNAIQAVQEESGVVYFITRIIKDYIYILIIDNGQGIAPADIKKIFDPFFSKNKGAGSTGLGLSISLSIIKSLGGSIEVRSKQDLGTKFVIKIPVKSNFRENNDKEK</sequence>
<name>A0A519BCN5_9DELT</name>
<evidence type="ECO:0000313" key="12">
    <source>
        <dbReference type="Proteomes" id="UP000320813"/>
    </source>
</evidence>
<dbReference type="PROSITE" id="PS50109">
    <property type="entry name" value="HIS_KIN"/>
    <property type="match status" value="1"/>
</dbReference>
<dbReference type="SUPFAM" id="SSF55785">
    <property type="entry name" value="PYP-like sensor domain (PAS domain)"/>
    <property type="match status" value="1"/>
</dbReference>
<keyword evidence="8" id="KW-0902">Two-component regulatory system</keyword>
<dbReference type="Pfam" id="PF13426">
    <property type="entry name" value="PAS_9"/>
    <property type="match status" value="1"/>
</dbReference>
<dbReference type="SMART" id="SM00388">
    <property type="entry name" value="HisKA"/>
    <property type="match status" value="1"/>
</dbReference>
<evidence type="ECO:0000256" key="2">
    <source>
        <dbReference type="ARBA" id="ARBA00012438"/>
    </source>
</evidence>
<feature type="domain" description="Histidine kinase" evidence="9">
    <location>
        <begin position="155"/>
        <end position="380"/>
    </location>
</feature>
<dbReference type="InterPro" id="IPR035965">
    <property type="entry name" value="PAS-like_dom_sf"/>
</dbReference>
<dbReference type="SUPFAM" id="SSF47384">
    <property type="entry name" value="Homodimeric domain of signal transducing histidine kinase"/>
    <property type="match status" value="1"/>
</dbReference>
<organism evidence="11 12">
    <name type="scientific">Candidatus Acidulodesulfobacterium ferriphilum</name>
    <dbReference type="NCBI Taxonomy" id="2597223"/>
    <lineage>
        <taxon>Bacteria</taxon>
        <taxon>Deltaproteobacteria</taxon>
        <taxon>Candidatus Acidulodesulfobacterales</taxon>
        <taxon>Candidatus Acidulodesulfobacterium</taxon>
    </lineage>
</organism>
<dbReference type="InterPro" id="IPR003661">
    <property type="entry name" value="HisK_dim/P_dom"/>
</dbReference>
<dbReference type="PANTHER" id="PTHR43065:SF46">
    <property type="entry name" value="C4-DICARBOXYLATE TRANSPORT SENSOR PROTEIN DCTB"/>
    <property type="match status" value="1"/>
</dbReference>
<evidence type="ECO:0000259" key="9">
    <source>
        <dbReference type="PROSITE" id="PS50109"/>
    </source>
</evidence>
<dbReference type="InterPro" id="IPR003594">
    <property type="entry name" value="HATPase_dom"/>
</dbReference>
<dbReference type="EMBL" id="SGBD01000001">
    <property type="protein sequence ID" value="RZD15045.1"/>
    <property type="molecule type" value="Genomic_DNA"/>
</dbReference>
<evidence type="ECO:0000256" key="8">
    <source>
        <dbReference type="ARBA" id="ARBA00023012"/>
    </source>
</evidence>
<reference evidence="11 12" key="1">
    <citation type="submission" date="2019-01" db="EMBL/GenBank/DDBJ databases">
        <title>Insights into ecological role of a new deltaproteobacterial order Candidatus Sinidesulfobacterales (Sva0485) by metagenomics and metatranscriptomics.</title>
        <authorList>
            <person name="Tan S."/>
            <person name="Liu J."/>
            <person name="Fang Y."/>
            <person name="Hedlund B.P."/>
            <person name="Lian Z.H."/>
            <person name="Huang L.Y."/>
            <person name="Li J.T."/>
            <person name="Huang L.N."/>
            <person name="Li W.J."/>
            <person name="Jiang H.C."/>
            <person name="Dong H.L."/>
            <person name="Shu W.S."/>
        </authorList>
    </citation>
    <scope>NUCLEOTIDE SEQUENCE [LARGE SCALE GENOMIC DNA]</scope>
    <source>
        <strain evidence="11">AP3</strain>
    </source>
</reference>
<evidence type="ECO:0000256" key="4">
    <source>
        <dbReference type="ARBA" id="ARBA00022679"/>
    </source>
</evidence>
<dbReference type="SMART" id="SM00387">
    <property type="entry name" value="HATPase_c"/>
    <property type="match status" value="1"/>
</dbReference>
<dbReference type="Gene3D" id="3.30.565.10">
    <property type="entry name" value="Histidine kinase-like ATPase, C-terminal domain"/>
    <property type="match status" value="1"/>
</dbReference>
<dbReference type="Pfam" id="PF00512">
    <property type="entry name" value="HisKA"/>
    <property type="match status" value="1"/>
</dbReference>
<comment type="caution">
    <text evidence="11">The sequence shown here is derived from an EMBL/GenBank/DDBJ whole genome shotgun (WGS) entry which is preliminary data.</text>
</comment>
<evidence type="ECO:0000256" key="3">
    <source>
        <dbReference type="ARBA" id="ARBA00022553"/>
    </source>
</evidence>
<dbReference type="GO" id="GO:0000155">
    <property type="term" value="F:phosphorelay sensor kinase activity"/>
    <property type="evidence" value="ECO:0007669"/>
    <property type="project" value="InterPro"/>
</dbReference>
<dbReference type="InterPro" id="IPR000014">
    <property type="entry name" value="PAS"/>
</dbReference>
<dbReference type="CDD" id="cd00082">
    <property type="entry name" value="HisKA"/>
    <property type="match status" value="1"/>
</dbReference>
<dbReference type="GO" id="GO:0005524">
    <property type="term" value="F:ATP binding"/>
    <property type="evidence" value="ECO:0007669"/>
    <property type="project" value="UniProtKB-KW"/>
</dbReference>
<dbReference type="AlphaFoldDB" id="A0A519BCN5"/>
<dbReference type="Gene3D" id="3.30.450.20">
    <property type="entry name" value="PAS domain"/>
    <property type="match status" value="1"/>
</dbReference>
<dbReference type="EC" id="2.7.13.3" evidence="2"/>